<gene>
    <name evidence="5" type="ORF">HNR25_002637</name>
</gene>
<dbReference type="Proteomes" id="UP000578077">
    <property type="component" value="Unassembled WGS sequence"/>
</dbReference>
<reference evidence="5 6" key="1">
    <citation type="submission" date="2020-08" db="EMBL/GenBank/DDBJ databases">
        <title>Sequencing the genomes of 1000 actinobacteria strains.</title>
        <authorList>
            <person name="Klenk H.-P."/>
        </authorList>
    </citation>
    <scope>NUCLEOTIDE SEQUENCE [LARGE SCALE GENOMIC DNA]</scope>
    <source>
        <strain evidence="5 6">DSM 44593</strain>
    </source>
</reference>
<dbReference type="Pfam" id="PF00892">
    <property type="entry name" value="EamA"/>
    <property type="match status" value="2"/>
</dbReference>
<evidence type="ECO:0000256" key="1">
    <source>
        <dbReference type="ARBA" id="ARBA00007362"/>
    </source>
</evidence>
<dbReference type="AlphaFoldDB" id="A0A841E799"/>
<protein>
    <submittedName>
        <fullName evidence="5">Drug/metabolite transporter (DMT)-like permease</fullName>
    </submittedName>
</protein>
<feature type="transmembrane region" description="Helical" evidence="3">
    <location>
        <begin position="303"/>
        <end position="322"/>
    </location>
</feature>
<sequence length="332" mass="32358">MHRQDDPTTTIAAADTARPAAAGTGSAAGSGRGAGPLDRLNPVPAALAGAAGNSTSAAFAKLAAAGPGTTAFLRSALALVVLLPLAAAEYRARGPRPRRLLAADAAAGVLLGVDYVFWARSIDGVGASVAAVLINVQVVVFPLLAWAFSGVRPSARFAFAVPVMLAGVALAGGAVGGAAPGGYPVSGALSGAAAGVAYAGYLFIARSAGGTGHSAVPVFVSTLSAAAAAAVVGGFWTGIDLSLPLASWGWLAALALLGQVFSWLLLGSALPKLAPGTGAALLLVQPVLALGVGTVFLGERPTAAQTGGCALVLLAAWAAAAGRPKPARRHAP</sequence>
<evidence type="ECO:0000259" key="4">
    <source>
        <dbReference type="Pfam" id="PF00892"/>
    </source>
</evidence>
<feature type="transmembrane region" description="Helical" evidence="3">
    <location>
        <begin position="278"/>
        <end position="297"/>
    </location>
</feature>
<dbReference type="RefSeq" id="WP_184635443.1">
    <property type="nucleotide sequence ID" value="NZ_BAABKT010000043.1"/>
</dbReference>
<organism evidence="5 6">
    <name type="scientific">Streptomonospora salina</name>
    <dbReference type="NCBI Taxonomy" id="104205"/>
    <lineage>
        <taxon>Bacteria</taxon>
        <taxon>Bacillati</taxon>
        <taxon>Actinomycetota</taxon>
        <taxon>Actinomycetes</taxon>
        <taxon>Streptosporangiales</taxon>
        <taxon>Nocardiopsidaceae</taxon>
        <taxon>Streptomonospora</taxon>
    </lineage>
</organism>
<dbReference type="InterPro" id="IPR037185">
    <property type="entry name" value="EmrE-like"/>
</dbReference>
<feature type="domain" description="EamA" evidence="4">
    <location>
        <begin position="186"/>
        <end position="317"/>
    </location>
</feature>
<feature type="transmembrane region" description="Helical" evidence="3">
    <location>
        <begin position="100"/>
        <end position="118"/>
    </location>
</feature>
<feature type="transmembrane region" description="Helical" evidence="3">
    <location>
        <begin position="157"/>
        <end position="179"/>
    </location>
</feature>
<accession>A0A841E799</accession>
<dbReference type="EMBL" id="JACHLY010000001">
    <property type="protein sequence ID" value="MBB5998886.1"/>
    <property type="molecule type" value="Genomic_DNA"/>
</dbReference>
<dbReference type="SUPFAM" id="SSF103481">
    <property type="entry name" value="Multidrug resistance efflux transporter EmrE"/>
    <property type="match status" value="2"/>
</dbReference>
<dbReference type="PANTHER" id="PTHR22911:SF79">
    <property type="entry name" value="MOBA-LIKE NTP TRANSFERASE DOMAIN-CONTAINING PROTEIN"/>
    <property type="match status" value="1"/>
</dbReference>
<proteinExistence type="inferred from homology"/>
<comment type="similarity">
    <text evidence="1">Belongs to the EamA transporter family.</text>
</comment>
<dbReference type="InterPro" id="IPR000620">
    <property type="entry name" value="EamA_dom"/>
</dbReference>
<name>A0A841E799_9ACTN</name>
<keyword evidence="6" id="KW-1185">Reference proteome</keyword>
<dbReference type="PANTHER" id="PTHR22911">
    <property type="entry name" value="ACYL-MALONYL CONDENSING ENZYME-RELATED"/>
    <property type="match status" value="1"/>
</dbReference>
<dbReference type="GO" id="GO:0016020">
    <property type="term" value="C:membrane"/>
    <property type="evidence" value="ECO:0007669"/>
    <property type="project" value="InterPro"/>
</dbReference>
<feature type="region of interest" description="Disordered" evidence="2">
    <location>
        <begin position="1"/>
        <end position="35"/>
    </location>
</feature>
<feature type="transmembrane region" description="Helical" evidence="3">
    <location>
        <begin position="216"/>
        <end position="239"/>
    </location>
</feature>
<keyword evidence="3" id="KW-0472">Membrane</keyword>
<feature type="transmembrane region" description="Helical" evidence="3">
    <location>
        <begin position="124"/>
        <end position="145"/>
    </location>
</feature>
<evidence type="ECO:0000256" key="2">
    <source>
        <dbReference type="SAM" id="MobiDB-lite"/>
    </source>
</evidence>
<evidence type="ECO:0000313" key="5">
    <source>
        <dbReference type="EMBL" id="MBB5998886.1"/>
    </source>
</evidence>
<feature type="transmembrane region" description="Helical" evidence="3">
    <location>
        <begin position="245"/>
        <end position="266"/>
    </location>
</feature>
<evidence type="ECO:0000256" key="3">
    <source>
        <dbReference type="SAM" id="Phobius"/>
    </source>
</evidence>
<feature type="domain" description="EamA" evidence="4">
    <location>
        <begin position="45"/>
        <end position="171"/>
    </location>
</feature>
<feature type="compositionally biased region" description="Low complexity" evidence="2">
    <location>
        <begin position="8"/>
        <end position="25"/>
    </location>
</feature>
<feature type="transmembrane region" description="Helical" evidence="3">
    <location>
        <begin position="185"/>
        <end position="204"/>
    </location>
</feature>
<keyword evidence="3" id="KW-0812">Transmembrane</keyword>
<keyword evidence="3" id="KW-1133">Transmembrane helix</keyword>
<evidence type="ECO:0000313" key="6">
    <source>
        <dbReference type="Proteomes" id="UP000578077"/>
    </source>
</evidence>
<comment type="caution">
    <text evidence="5">The sequence shown here is derived from an EMBL/GenBank/DDBJ whole genome shotgun (WGS) entry which is preliminary data.</text>
</comment>